<dbReference type="AlphaFoldDB" id="A0A560E5L0"/>
<dbReference type="SUPFAM" id="SSF111369">
    <property type="entry name" value="HlyD-like secretion proteins"/>
    <property type="match status" value="2"/>
</dbReference>
<dbReference type="Gene3D" id="1.10.287.470">
    <property type="entry name" value="Helix hairpin bin"/>
    <property type="match status" value="2"/>
</dbReference>
<dbReference type="STRING" id="1803665.GCA_001641335_01426"/>
<gene>
    <name evidence="2" type="ORF">FBZ96_1021106</name>
</gene>
<dbReference type="RefSeq" id="WP_145660142.1">
    <property type="nucleotide sequence ID" value="NZ_VITK01000002.1"/>
</dbReference>
<keyword evidence="1" id="KW-0175">Coiled coil</keyword>
<reference evidence="2 3" key="1">
    <citation type="submission" date="2019-06" db="EMBL/GenBank/DDBJ databases">
        <title>Genomic Encyclopedia of Type Strains, Phase IV (KMG-V): Genome sequencing to study the core and pangenomes of soil and plant-associated prokaryotes.</title>
        <authorList>
            <person name="Whitman W."/>
        </authorList>
    </citation>
    <scope>NUCLEOTIDE SEQUENCE [LARGE SCALE GENOMIC DNA]</scope>
    <source>
        <strain evidence="2 3">BR 510</strain>
    </source>
</reference>
<evidence type="ECO:0000256" key="1">
    <source>
        <dbReference type="SAM" id="Coils"/>
    </source>
</evidence>
<dbReference type="EMBL" id="VITK01000002">
    <property type="protein sequence ID" value="TWB04626.1"/>
    <property type="molecule type" value="Genomic_DNA"/>
</dbReference>
<name>A0A560E5L0_9BRAD</name>
<evidence type="ECO:0000313" key="3">
    <source>
        <dbReference type="Proteomes" id="UP000319949"/>
    </source>
</evidence>
<organism evidence="2 3">
    <name type="scientific">Bradyrhizobium stylosanthis</name>
    <dbReference type="NCBI Taxonomy" id="1803665"/>
    <lineage>
        <taxon>Bacteria</taxon>
        <taxon>Pseudomonadati</taxon>
        <taxon>Pseudomonadota</taxon>
        <taxon>Alphaproteobacteria</taxon>
        <taxon>Hyphomicrobiales</taxon>
        <taxon>Nitrobacteraceae</taxon>
        <taxon>Bradyrhizobium</taxon>
    </lineage>
</organism>
<sequence>MFELMLCSLFTIVPDYLYRRYRQGKRFGKEITLFSVWYELRWGITGCLMLTISLITMIFYFHPATDSATLYYRTVPILPEGSGRVEEVKVKFTQPVKKGDVLFTLDASRQRSALETAKRKVAEVDATMTTAQSDVVKAEAQIQEAKANYQQAKDELDVKSELQSRNPGIVPQRDIDKLKVLVDQRQAGIDAATATMQTATLQVSTMLPAQRASAEAALDQAQVDLDKTTIRAGVDGRVEQFFLRPGDLVAQIMRPAGVLIPDGAGKGALQAGFGQIEAGVLKEGMVAEAACISKPWVIIPMVITSVQDYIAAGQFQGGQQLIEAQSTVKPGTILVFLEPLYKNGLDGVTPGSSCIVNAYTSNHEEISAAHTSTGRAVALHVVDGVGLVHALLLRIQALLMPIKTLVLSGH</sequence>
<evidence type="ECO:0000313" key="2">
    <source>
        <dbReference type="EMBL" id="TWB04626.1"/>
    </source>
</evidence>
<dbReference type="PANTHER" id="PTHR30367">
    <property type="entry name" value="P-HYDROXYBENZOIC ACID EFFLUX PUMP SUBUNIT AAEA-RELATED"/>
    <property type="match status" value="1"/>
</dbReference>
<dbReference type="InterPro" id="IPR050393">
    <property type="entry name" value="MFP_Efflux_Pump"/>
</dbReference>
<feature type="coiled-coil region" evidence="1">
    <location>
        <begin position="128"/>
        <end position="162"/>
    </location>
</feature>
<dbReference type="PANTHER" id="PTHR30367:SF12">
    <property type="entry name" value="P-HYDROXYBENZOIC ACID EFFLUX PUMP SUBUNIT AAEA"/>
    <property type="match status" value="1"/>
</dbReference>
<protein>
    <submittedName>
        <fullName evidence="2">Multidrug resistance efflux pump</fullName>
    </submittedName>
</protein>
<proteinExistence type="predicted"/>
<dbReference type="Gene3D" id="2.40.50.100">
    <property type="match status" value="2"/>
</dbReference>
<accession>A0A560E5L0</accession>
<dbReference type="Proteomes" id="UP000319949">
    <property type="component" value="Unassembled WGS sequence"/>
</dbReference>
<keyword evidence="3" id="KW-1185">Reference proteome</keyword>
<dbReference type="OrthoDB" id="7929252at2"/>
<comment type="caution">
    <text evidence="2">The sequence shown here is derived from an EMBL/GenBank/DDBJ whole genome shotgun (WGS) entry which is preliminary data.</text>
</comment>